<feature type="compositionally biased region" description="Low complexity" evidence="1">
    <location>
        <begin position="206"/>
        <end position="219"/>
    </location>
</feature>
<feature type="chain" id="PRO_5013680262" description="DUF7707 domain-containing protein" evidence="2">
    <location>
        <begin position="22"/>
        <end position="262"/>
    </location>
</feature>
<dbReference type="Pfam" id="PF24808">
    <property type="entry name" value="DUF7707"/>
    <property type="match status" value="1"/>
</dbReference>
<keyword evidence="2" id="KW-0732">Signal</keyword>
<organism evidence="4 5">
    <name type="scientific">Coemansia reversa (strain ATCC 12441 / NRRL 1564)</name>
    <dbReference type="NCBI Taxonomy" id="763665"/>
    <lineage>
        <taxon>Eukaryota</taxon>
        <taxon>Fungi</taxon>
        <taxon>Fungi incertae sedis</taxon>
        <taxon>Zoopagomycota</taxon>
        <taxon>Kickxellomycotina</taxon>
        <taxon>Kickxellomycetes</taxon>
        <taxon>Kickxellales</taxon>
        <taxon>Kickxellaceae</taxon>
        <taxon>Coemansia</taxon>
    </lineage>
</organism>
<feature type="region of interest" description="Disordered" evidence="1">
    <location>
        <begin position="167"/>
        <end position="232"/>
    </location>
</feature>
<accession>A0A2G5BC42</accession>
<dbReference type="OrthoDB" id="1708823at2759"/>
<protein>
    <recommendedName>
        <fullName evidence="3">DUF7707 domain-containing protein</fullName>
    </recommendedName>
</protein>
<name>A0A2G5BC42_COERN</name>
<evidence type="ECO:0000256" key="1">
    <source>
        <dbReference type="SAM" id="MobiDB-lite"/>
    </source>
</evidence>
<gene>
    <name evidence="4" type="ORF">COEREDRAFT_86971</name>
</gene>
<evidence type="ECO:0000256" key="2">
    <source>
        <dbReference type="SAM" id="SignalP"/>
    </source>
</evidence>
<sequence>MLFSKPMVVAWAIVLTPFGQSAHAGWAFTQQPAEERAHACQEQVSFCYNACESVALTRVNFCNIRTMGWNCACADKADNAKVRHYEWPIAVAECRAALNMCNTGCASHTNGNEQAACYTSCTVDYACNTATAPISALHVQAAEEKPAGYIQPLDDKDIELTIGMKFDSDADSNQSQSGDLGSLPKIIPRDGNASAADSSDGGKGKSNGASRSNASNGRNQAGSGGRIVSASSPGQYEQQVPVMVGALLQLLLMSAFFGVGGL</sequence>
<reference evidence="4 5" key="1">
    <citation type="journal article" date="2015" name="Genome Biol. Evol.">
        <title>Phylogenomic analyses indicate that early fungi evolved digesting cell walls of algal ancestors of land plants.</title>
        <authorList>
            <person name="Chang Y."/>
            <person name="Wang S."/>
            <person name="Sekimoto S."/>
            <person name="Aerts A.L."/>
            <person name="Choi C."/>
            <person name="Clum A."/>
            <person name="LaButti K.M."/>
            <person name="Lindquist E.A."/>
            <person name="Yee Ngan C."/>
            <person name="Ohm R.A."/>
            <person name="Salamov A.A."/>
            <person name="Grigoriev I.V."/>
            <person name="Spatafora J.W."/>
            <person name="Berbee M.L."/>
        </authorList>
    </citation>
    <scope>NUCLEOTIDE SEQUENCE [LARGE SCALE GENOMIC DNA]</scope>
    <source>
        <strain evidence="4 5">NRRL 1564</strain>
    </source>
</reference>
<dbReference type="AlphaFoldDB" id="A0A2G5BC42"/>
<dbReference type="Proteomes" id="UP000242474">
    <property type="component" value="Unassembled WGS sequence"/>
</dbReference>
<evidence type="ECO:0000259" key="3">
    <source>
        <dbReference type="Pfam" id="PF24808"/>
    </source>
</evidence>
<dbReference type="EMBL" id="KZ303499">
    <property type="protein sequence ID" value="PIA16589.1"/>
    <property type="molecule type" value="Genomic_DNA"/>
</dbReference>
<feature type="signal peptide" evidence="2">
    <location>
        <begin position="1"/>
        <end position="21"/>
    </location>
</feature>
<keyword evidence="5" id="KW-1185">Reference proteome</keyword>
<feature type="domain" description="DUF7707" evidence="3">
    <location>
        <begin position="32"/>
        <end position="120"/>
    </location>
</feature>
<dbReference type="InterPro" id="IPR056124">
    <property type="entry name" value="DUF7707"/>
</dbReference>
<evidence type="ECO:0000313" key="5">
    <source>
        <dbReference type="Proteomes" id="UP000242474"/>
    </source>
</evidence>
<evidence type="ECO:0000313" key="4">
    <source>
        <dbReference type="EMBL" id="PIA16589.1"/>
    </source>
</evidence>
<proteinExistence type="predicted"/>